<accession>A0A2X0V8M2</accession>
<dbReference type="InterPro" id="IPR049480">
    <property type="entry name" value="BVU_1015-like_N"/>
</dbReference>
<evidence type="ECO:0000259" key="4">
    <source>
        <dbReference type="Pfam" id="PF00891"/>
    </source>
</evidence>
<keyword evidence="1 6" id="KW-0489">Methyltransferase</keyword>
<reference evidence="6 7" key="1">
    <citation type="submission" date="2018-06" db="EMBL/GenBank/DDBJ databases">
        <authorList>
            <consortium name="Pathogen Informatics"/>
            <person name="Doyle S."/>
        </authorList>
    </citation>
    <scope>NUCLEOTIDE SEQUENCE [LARGE SCALE GENOMIC DNA]</scope>
    <source>
        <strain evidence="6 7">NCTC13093</strain>
    </source>
</reference>
<dbReference type="PANTHER" id="PTHR43712">
    <property type="entry name" value="PUTATIVE (AFU_ORTHOLOGUE AFUA_4G14580)-RELATED"/>
    <property type="match status" value="1"/>
</dbReference>
<dbReference type="GO" id="GO:0032259">
    <property type="term" value="P:methylation"/>
    <property type="evidence" value="ECO:0007669"/>
    <property type="project" value="UniProtKB-KW"/>
</dbReference>
<dbReference type="InterPro" id="IPR029063">
    <property type="entry name" value="SAM-dependent_MTases_sf"/>
</dbReference>
<name>A0A2X0V8M2_9GAMM</name>
<evidence type="ECO:0000259" key="5">
    <source>
        <dbReference type="Pfam" id="PF21212"/>
    </source>
</evidence>
<dbReference type="InterPro" id="IPR036390">
    <property type="entry name" value="WH_DNA-bd_sf"/>
</dbReference>
<dbReference type="GO" id="GO:0008171">
    <property type="term" value="F:O-methyltransferase activity"/>
    <property type="evidence" value="ECO:0007669"/>
    <property type="project" value="InterPro"/>
</dbReference>
<protein>
    <submittedName>
        <fullName evidence="6">Methyltransferase, HemK family</fullName>
    </submittedName>
</protein>
<evidence type="ECO:0000256" key="2">
    <source>
        <dbReference type="ARBA" id="ARBA00022679"/>
    </source>
</evidence>
<dbReference type="InterPro" id="IPR001077">
    <property type="entry name" value="COMT_C"/>
</dbReference>
<dbReference type="Gene3D" id="1.10.10.10">
    <property type="entry name" value="Winged helix-like DNA-binding domain superfamily/Winged helix DNA-binding domain"/>
    <property type="match status" value="1"/>
</dbReference>
<evidence type="ECO:0000256" key="3">
    <source>
        <dbReference type="ARBA" id="ARBA00022691"/>
    </source>
</evidence>
<dbReference type="Gene3D" id="3.40.50.150">
    <property type="entry name" value="Vaccinia Virus protein VP39"/>
    <property type="match status" value="1"/>
</dbReference>
<dbReference type="InterPro" id="IPR036388">
    <property type="entry name" value="WH-like_DNA-bd_sf"/>
</dbReference>
<dbReference type="Pfam" id="PF00891">
    <property type="entry name" value="Methyltransf_2"/>
    <property type="match status" value="1"/>
</dbReference>
<dbReference type="RefSeq" id="WP_113743329.1">
    <property type="nucleotide sequence ID" value="NZ_UAPU01000007.1"/>
</dbReference>
<keyword evidence="3" id="KW-0949">S-adenosyl-L-methionine</keyword>
<evidence type="ECO:0000313" key="7">
    <source>
        <dbReference type="Proteomes" id="UP000250086"/>
    </source>
</evidence>
<dbReference type="Pfam" id="PF21212">
    <property type="entry name" value="Dimerisation2-like_dom"/>
    <property type="match status" value="1"/>
</dbReference>
<dbReference type="SUPFAM" id="SSF53335">
    <property type="entry name" value="S-adenosyl-L-methionine-dependent methyltransferases"/>
    <property type="match status" value="1"/>
</dbReference>
<organism evidence="6 7">
    <name type="scientific">Anaerobiospirillum thomasii</name>
    <dbReference type="NCBI Taxonomy" id="179995"/>
    <lineage>
        <taxon>Bacteria</taxon>
        <taxon>Pseudomonadati</taxon>
        <taxon>Pseudomonadota</taxon>
        <taxon>Gammaproteobacteria</taxon>
        <taxon>Aeromonadales</taxon>
        <taxon>Succinivibrionaceae</taxon>
        <taxon>Anaerobiospirillum</taxon>
    </lineage>
</organism>
<sequence length="356" mass="40272">MSYYTSDDLSAFDAISYAQKITFSPVLFQVAFCIREFGILGLLDKNGKRGATLEDLMEVSKLQRYSVNVLMDMALSGGIAYQDESERYYITKAGQYLQNDEMTIANLNFIKYVCYQGLDYLYESLKNNKPEGLKVLGPWETIYPGLSSLNDKAKKAWFAFDHLYSDVAVKKAIEYVFSQKVGHLYDLGGNTGKFSIACTAYDKDVHVTILDLKEQIALAKDNIKEHSLENRVSFKEVNVLNETLDFPTGADVWWMSQFLDCFDEDKVVHILRSVASVIDNDCRVCILEPFNDNQKFEAAAYSINASSLYFTTMANGKSKFFSLKQFLKILDRAGLAVHQSVENLGLGHTLLICKKK</sequence>
<gene>
    <name evidence="6" type="ORF">NCTC13093_00508</name>
</gene>
<proteinExistence type="predicted"/>
<dbReference type="EMBL" id="UAPV01000001">
    <property type="protein sequence ID" value="SPT69145.1"/>
    <property type="molecule type" value="Genomic_DNA"/>
</dbReference>
<dbReference type="PROSITE" id="PS51683">
    <property type="entry name" value="SAM_OMT_II"/>
    <property type="match status" value="1"/>
</dbReference>
<dbReference type="OrthoDB" id="9805418at2"/>
<keyword evidence="7" id="KW-1185">Reference proteome</keyword>
<dbReference type="SUPFAM" id="SSF46785">
    <property type="entry name" value="Winged helix' DNA-binding domain"/>
    <property type="match status" value="1"/>
</dbReference>
<keyword evidence="2 6" id="KW-0808">Transferase</keyword>
<dbReference type="AlphaFoldDB" id="A0A2X0V8M2"/>
<evidence type="ECO:0000256" key="1">
    <source>
        <dbReference type="ARBA" id="ARBA00022603"/>
    </source>
</evidence>
<dbReference type="PANTHER" id="PTHR43712:SF2">
    <property type="entry name" value="O-METHYLTRANSFERASE CICE"/>
    <property type="match status" value="1"/>
</dbReference>
<dbReference type="Gene3D" id="1.20.58.1390">
    <property type="match status" value="1"/>
</dbReference>
<evidence type="ECO:0000313" key="6">
    <source>
        <dbReference type="EMBL" id="SPT69145.1"/>
    </source>
</evidence>
<dbReference type="Proteomes" id="UP000250086">
    <property type="component" value="Unassembled WGS sequence"/>
</dbReference>
<feature type="domain" description="O-methyltransferase C-terminal" evidence="4">
    <location>
        <begin position="165"/>
        <end position="334"/>
    </location>
</feature>
<feature type="domain" description="BVU-1015-like N-terminal dimerisation-like" evidence="5">
    <location>
        <begin position="17"/>
        <end position="88"/>
    </location>
</feature>
<dbReference type="InterPro" id="IPR016461">
    <property type="entry name" value="COMT-like"/>
</dbReference>